<accession>A0AB39NEM3</accession>
<dbReference type="PANTHER" id="PTHR22946:SF0">
    <property type="entry name" value="DIENELACTONE HYDROLASE DOMAIN-CONTAINING PROTEIN"/>
    <property type="match status" value="1"/>
</dbReference>
<dbReference type="RefSeq" id="WP_369149724.1">
    <property type="nucleotide sequence ID" value="NZ_CP163433.1"/>
</dbReference>
<evidence type="ECO:0000313" key="3">
    <source>
        <dbReference type="EMBL" id="XDQ16724.1"/>
    </source>
</evidence>
<dbReference type="EMBL" id="CP163433">
    <property type="protein sequence ID" value="XDQ16724.1"/>
    <property type="molecule type" value="Genomic_DNA"/>
</dbReference>
<evidence type="ECO:0000256" key="1">
    <source>
        <dbReference type="ARBA" id="ARBA00008645"/>
    </source>
</evidence>
<dbReference type="InterPro" id="IPR036271">
    <property type="entry name" value="Tet_transcr_reg_TetR-rel_C_sf"/>
</dbReference>
<protein>
    <submittedName>
        <fullName evidence="3">Dienelactone hydrolase family protein</fullName>
        <ecNumber evidence="3">3.1.-.-</ecNumber>
    </submittedName>
</protein>
<reference evidence="3" key="1">
    <citation type="submission" date="2024-07" db="EMBL/GenBank/DDBJ databases">
        <authorList>
            <person name="Yu S.T."/>
        </authorList>
    </citation>
    <scope>NUCLEOTIDE SEQUENCE</scope>
    <source>
        <strain evidence="3">R17</strain>
    </source>
</reference>
<name>A0AB39NEM3_9ACTN</name>
<dbReference type="SUPFAM" id="SSF53474">
    <property type="entry name" value="alpha/beta-Hydrolases"/>
    <property type="match status" value="1"/>
</dbReference>
<feature type="domain" description="Dienelactone hydrolase" evidence="2">
    <location>
        <begin position="20"/>
        <end position="208"/>
    </location>
</feature>
<dbReference type="InterPro" id="IPR002925">
    <property type="entry name" value="Dienelactn_hydro"/>
</dbReference>
<dbReference type="EC" id="3.1.-.-" evidence="3"/>
<organism evidence="3">
    <name type="scientific">Streptomyces sp. R17</name>
    <dbReference type="NCBI Taxonomy" id="3238626"/>
    <lineage>
        <taxon>Bacteria</taxon>
        <taxon>Bacillati</taxon>
        <taxon>Actinomycetota</taxon>
        <taxon>Actinomycetes</taxon>
        <taxon>Kitasatosporales</taxon>
        <taxon>Streptomycetaceae</taxon>
        <taxon>Streptomyces</taxon>
    </lineage>
</organism>
<dbReference type="InterPro" id="IPR029058">
    <property type="entry name" value="AB_hydrolase_fold"/>
</dbReference>
<dbReference type="GO" id="GO:0016787">
    <property type="term" value="F:hydrolase activity"/>
    <property type="evidence" value="ECO:0007669"/>
    <property type="project" value="UniProtKB-KW"/>
</dbReference>
<dbReference type="Gene3D" id="3.40.50.1820">
    <property type="entry name" value="alpha/beta hydrolase"/>
    <property type="match status" value="1"/>
</dbReference>
<gene>
    <name evidence="3" type="ORF">AB5J48_00675</name>
</gene>
<dbReference type="PANTHER" id="PTHR22946">
    <property type="entry name" value="DIENELACTONE HYDROLASE DOMAIN-CONTAINING PROTEIN-RELATED"/>
    <property type="match status" value="1"/>
</dbReference>
<sequence>MTTVTTRTVEYPADGLTMVGHLALPAGAGRRPGVLIGPEGPGRNDVQRRRADALAELGYVALAFDLHGGRWFTDPEEMLARCLPLLADPDRLREIGHAALDVLRAEPRTDPDRIAAIGYGTGGAVVLELGRADVDLRAIGTVNALTTGRPGEAVRIRCPVWAGVGSEDPIMPAGQRDAFAAEMQAAGVDWRLVIYGGALHAFQLNRDSEMFRASRVAMYEAGEPLFTRAQEAGEARRDASFDDVLRMITGIIATGYVSDEQRGRVLRFALDGIRTGKD</sequence>
<comment type="similarity">
    <text evidence="1">Belongs to the AB hydrolase superfamily.</text>
</comment>
<proteinExistence type="inferred from homology"/>
<dbReference type="InterPro" id="IPR050261">
    <property type="entry name" value="FrsA_esterase"/>
</dbReference>
<keyword evidence="3" id="KW-0378">Hydrolase</keyword>
<dbReference type="SUPFAM" id="SSF48498">
    <property type="entry name" value="Tetracyclin repressor-like, C-terminal domain"/>
    <property type="match status" value="1"/>
</dbReference>
<dbReference type="AlphaFoldDB" id="A0AB39NEM3"/>
<dbReference type="Pfam" id="PF01738">
    <property type="entry name" value="DLH"/>
    <property type="match status" value="1"/>
</dbReference>
<evidence type="ECO:0000259" key="2">
    <source>
        <dbReference type="Pfam" id="PF01738"/>
    </source>
</evidence>